<evidence type="ECO:0000313" key="6">
    <source>
        <dbReference type="Proteomes" id="UP000078046"/>
    </source>
</evidence>
<proteinExistence type="predicted"/>
<dbReference type="Pfam" id="PF13920">
    <property type="entry name" value="zf-C3HC4_3"/>
    <property type="match status" value="1"/>
</dbReference>
<gene>
    <name evidence="5" type="ORF">A3Q56_04211</name>
</gene>
<comment type="caution">
    <text evidence="5">The sequence shown here is derived from an EMBL/GenBank/DDBJ whole genome shotgun (WGS) entry which is preliminary data.</text>
</comment>
<dbReference type="InterPro" id="IPR051728">
    <property type="entry name" value="RING-FYVE_E3_ubiquitin-ligase"/>
</dbReference>
<evidence type="ECO:0000256" key="3">
    <source>
        <dbReference type="PROSITE-ProRule" id="PRU00175"/>
    </source>
</evidence>
<sequence>MVDIMIMTSATEYYEIFIENYLNVDKIANTSIDTLVQMGISSKVANNLINHVKENYTKDVNVELENPKLSETNQLNLKNLPISTYEAEEECVICMEKMCDVIFLMCGHICTCSICTNRVEICPLCRSNIEKRMKKY</sequence>
<keyword evidence="6" id="KW-1185">Reference proteome</keyword>
<evidence type="ECO:0000259" key="4">
    <source>
        <dbReference type="PROSITE" id="PS50089"/>
    </source>
</evidence>
<dbReference type="PANTHER" id="PTHR14879:SF5">
    <property type="entry name" value="RING-TYPE DOMAIN-CONTAINING PROTEIN"/>
    <property type="match status" value="1"/>
</dbReference>
<accession>A0A177B1B3</accession>
<organism evidence="5 6">
    <name type="scientific">Intoshia linei</name>
    <dbReference type="NCBI Taxonomy" id="1819745"/>
    <lineage>
        <taxon>Eukaryota</taxon>
        <taxon>Metazoa</taxon>
        <taxon>Spiralia</taxon>
        <taxon>Lophotrochozoa</taxon>
        <taxon>Mesozoa</taxon>
        <taxon>Orthonectida</taxon>
        <taxon>Rhopaluridae</taxon>
        <taxon>Intoshia</taxon>
    </lineage>
</organism>
<dbReference type="SUPFAM" id="SSF57850">
    <property type="entry name" value="RING/U-box"/>
    <property type="match status" value="1"/>
</dbReference>
<dbReference type="AlphaFoldDB" id="A0A177B1B3"/>
<dbReference type="InterPro" id="IPR001841">
    <property type="entry name" value="Znf_RING"/>
</dbReference>
<evidence type="ECO:0000313" key="5">
    <source>
        <dbReference type="EMBL" id="OAF68059.1"/>
    </source>
</evidence>
<dbReference type="Proteomes" id="UP000078046">
    <property type="component" value="Unassembled WGS sequence"/>
</dbReference>
<dbReference type="OrthoDB" id="6288000at2759"/>
<name>A0A177B1B3_9BILA</name>
<dbReference type="EMBL" id="LWCA01000521">
    <property type="protein sequence ID" value="OAF68059.1"/>
    <property type="molecule type" value="Genomic_DNA"/>
</dbReference>
<keyword evidence="1 3" id="KW-0863">Zinc-finger</keyword>
<dbReference type="Gene3D" id="3.30.40.10">
    <property type="entry name" value="Zinc/RING finger domain, C3HC4 (zinc finger)"/>
    <property type="match status" value="1"/>
</dbReference>
<evidence type="ECO:0000256" key="1">
    <source>
        <dbReference type="ARBA" id="ARBA00022771"/>
    </source>
</evidence>
<protein>
    <recommendedName>
        <fullName evidence="4">RING-type domain-containing protein</fullName>
    </recommendedName>
</protein>
<evidence type="ECO:0000256" key="2">
    <source>
        <dbReference type="ARBA" id="ARBA00022833"/>
    </source>
</evidence>
<keyword evidence="2" id="KW-0862">Zinc</keyword>
<dbReference type="GO" id="GO:0008270">
    <property type="term" value="F:zinc ion binding"/>
    <property type="evidence" value="ECO:0007669"/>
    <property type="project" value="UniProtKB-KW"/>
</dbReference>
<dbReference type="PROSITE" id="PS50089">
    <property type="entry name" value="ZF_RING_2"/>
    <property type="match status" value="1"/>
</dbReference>
<dbReference type="PANTHER" id="PTHR14879">
    <property type="entry name" value="CASPASE REGULATOR, RING FINGER DOMAIN-CONTAINING"/>
    <property type="match status" value="1"/>
</dbReference>
<feature type="domain" description="RING-type" evidence="4">
    <location>
        <begin position="91"/>
        <end position="126"/>
    </location>
</feature>
<reference evidence="5 6" key="1">
    <citation type="submission" date="2016-04" db="EMBL/GenBank/DDBJ databases">
        <title>The genome of Intoshia linei affirms orthonectids as highly simplified spiralians.</title>
        <authorList>
            <person name="Mikhailov K.V."/>
            <person name="Slusarev G.S."/>
            <person name="Nikitin M.A."/>
            <person name="Logacheva M.D."/>
            <person name="Penin A."/>
            <person name="Aleoshin V."/>
            <person name="Panchin Y.V."/>
        </authorList>
    </citation>
    <scope>NUCLEOTIDE SEQUENCE [LARGE SCALE GENOMIC DNA]</scope>
    <source>
        <strain evidence="5">Intl2013</strain>
        <tissue evidence="5">Whole animal</tissue>
    </source>
</reference>
<keyword evidence="1 3" id="KW-0479">Metal-binding</keyword>
<dbReference type="InterPro" id="IPR013083">
    <property type="entry name" value="Znf_RING/FYVE/PHD"/>
</dbReference>